<keyword evidence="5" id="KW-0804">Transcription</keyword>
<dbReference type="KEGG" id="gsn:YC6258_05196"/>
<dbReference type="Pfam" id="PF00072">
    <property type="entry name" value="Response_reg"/>
    <property type="match status" value="1"/>
</dbReference>
<dbReference type="STRING" id="1445510.YC6258_05196"/>
<accession>A0A0C5VSQ3</accession>
<dbReference type="CDD" id="cd00383">
    <property type="entry name" value="trans_reg_C"/>
    <property type="match status" value="1"/>
</dbReference>
<evidence type="ECO:0000256" key="6">
    <source>
        <dbReference type="PROSITE-ProRule" id="PRU00169"/>
    </source>
</evidence>
<evidence type="ECO:0000256" key="2">
    <source>
        <dbReference type="ARBA" id="ARBA00023012"/>
    </source>
</evidence>
<dbReference type="SUPFAM" id="SSF52172">
    <property type="entry name" value="CheY-like"/>
    <property type="match status" value="1"/>
</dbReference>
<dbReference type="GO" id="GO:0005829">
    <property type="term" value="C:cytosol"/>
    <property type="evidence" value="ECO:0007669"/>
    <property type="project" value="TreeGrafter"/>
</dbReference>
<dbReference type="InterPro" id="IPR011006">
    <property type="entry name" value="CheY-like_superfamily"/>
</dbReference>
<dbReference type="PATRIC" id="fig|1445510.3.peg.5160"/>
<dbReference type="InterPro" id="IPR001789">
    <property type="entry name" value="Sig_transdc_resp-reg_receiver"/>
</dbReference>
<evidence type="ECO:0000259" key="9">
    <source>
        <dbReference type="PROSITE" id="PS51755"/>
    </source>
</evidence>
<sequence>MAHTILLVEDERDIAEVTLVYLQAQGYETQWLNEGLGVVDWVQSHSPSLVILDLMLPGKDGLTICQEIRQFSDVPIIMTTAKVQEIDRLLGLDAGADDYVCKPFSTKELIARVNAAIRRLDRRVIQTAPALQLIEGSYAVVYQNTRVDLTQIEFNLFRLLYSHPGRIYARAQILDLVYQDFRDVSDRTIDSHIRNLRKKLTQLNLPSEPIRSVYGAGYVYEAL</sequence>
<dbReference type="Gene3D" id="6.10.250.690">
    <property type="match status" value="1"/>
</dbReference>
<dbReference type="GO" id="GO:0000156">
    <property type="term" value="F:phosphorelay response regulator activity"/>
    <property type="evidence" value="ECO:0007669"/>
    <property type="project" value="TreeGrafter"/>
</dbReference>
<evidence type="ECO:0000256" key="3">
    <source>
        <dbReference type="ARBA" id="ARBA00023015"/>
    </source>
</evidence>
<feature type="domain" description="Response regulatory" evidence="8">
    <location>
        <begin position="4"/>
        <end position="117"/>
    </location>
</feature>
<dbReference type="EMBL" id="CP007142">
    <property type="protein sequence ID" value="AJQ97226.1"/>
    <property type="molecule type" value="Genomic_DNA"/>
</dbReference>
<keyword evidence="1 6" id="KW-0597">Phosphoprotein</keyword>
<dbReference type="Pfam" id="PF00486">
    <property type="entry name" value="Trans_reg_C"/>
    <property type="match status" value="1"/>
</dbReference>
<protein>
    <submittedName>
        <fullName evidence="10">Response regulator consisting of a CheY-like receiver domain and a winged-helix DNA-binding domain</fullName>
    </submittedName>
</protein>
<keyword evidence="2" id="KW-0902">Two-component regulatory system</keyword>
<dbReference type="Gene3D" id="1.10.10.10">
    <property type="entry name" value="Winged helix-like DNA-binding domain superfamily/Winged helix DNA-binding domain"/>
    <property type="match status" value="1"/>
</dbReference>
<name>A0A0C5VSQ3_9GAMM</name>
<dbReference type="InterPro" id="IPR016032">
    <property type="entry name" value="Sig_transdc_resp-reg_C-effctor"/>
</dbReference>
<evidence type="ECO:0000256" key="1">
    <source>
        <dbReference type="ARBA" id="ARBA00022553"/>
    </source>
</evidence>
<feature type="domain" description="OmpR/PhoB-type" evidence="9">
    <location>
        <begin position="122"/>
        <end position="222"/>
    </location>
</feature>
<dbReference type="PANTHER" id="PTHR48111">
    <property type="entry name" value="REGULATOR OF RPOS"/>
    <property type="match status" value="1"/>
</dbReference>
<dbReference type="RefSeq" id="WP_044619020.1">
    <property type="nucleotide sequence ID" value="NZ_CP007142.1"/>
</dbReference>
<dbReference type="Proteomes" id="UP000032266">
    <property type="component" value="Chromosome"/>
</dbReference>
<dbReference type="AlphaFoldDB" id="A0A0C5VSQ3"/>
<dbReference type="InterPro" id="IPR001867">
    <property type="entry name" value="OmpR/PhoB-type_DNA-bd"/>
</dbReference>
<evidence type="ECO:0000256" key="5">
    <source>
        <dbReference type="ARBA" id="ARBA00023163"/>
    </source>
</evidence>
<evidence type="ECO:0000256" key="7">
    <source>
        <dbReference type="PROSITE-ProRule" id="PRU01091"/>
    </source>
</evidence>
<dbReference type="GO" id="GO:0006355">
    <property type="term" value="P:regulation of DNA-templated transcription"/>
    <property type="evidence" value="ECO:0007669"/>
    <property type="project" value="InterPro"/>
</dbReference>
<reference evidence="10 11" key="1">
    <citation type="submission" date="2014-01" db="EMBL/GenBank/DDBJ databases">
        <title>Full genme sequencing of cellulolytic bacterium Gynuella sunshinyii YC6258T gen. nov., sp. nov.</title>
        <authorList>
            <person name="Khan H."/>
            <person name="Chung E.J."/>
            <person name="Chung Y.R."/>
        </authorList>
    </citation>
    <scope>NUCLEOTIDE SEQUENCE [LARGE SCALE GENOMIC DNA]</scope>
    <source>
        <strain evidence="10 11">YC6258</strain>
    </source>
</reference>
<dbReference type="Gene3D" id="3.40.50.2300">
    <property type="match status" value="1"/>
</dbReference>
<evidence type="ECO:0000313" key="10">
    <source>
        <dbReference type="EMBL" id="AJQ97226.1"/>
    </source>
</evidence>
<dbReference type="PROSITE" id="PS50110">
    <property type="entry name" value="RESPONSE_REGULATORY"/>
    <property type="match status" value="1"/>
</dbReference>
<evidence type="ECO:0000256" key="4">
    <source>
        <dbReference type="ARBA" id="ARBA00023125"/>
    </source>
</evidence>
<feature type="modified residue" description="4-aspartylphosphate" evidence="6">
    <location>
        <position position="53"/>
    </location>
</feature>
<organism evidence="10 11">
    <name type="scientific">Gynuella sunshinyii YC6258</name>
    <dbReference type="NCBI Taxonomy" id="1445510"/>
    <lineage>
        <taxon>Bacteria</taxon>
        <taxon>Pseudomonadati</taxon>
        <taxon>Pseudomonadota</taxon>
        <taxon>Gammaproteobacteria</taxon>
        <taxon>Oceanospirillales</taxon>
        <taxon>Saccharospirillaceae</taxon>
        <taxon>Gynuella</taxon>
    </lineage>
</organism>
<keyword evidence="11" id="KW-1185">Reference proteome</keyword>
<keyword evidence="3" id="KW-0805">Transcription regulation</keyword>
<dbReference type="PROSITE" id="PS51755">
    <property type="entry name" value="OMPR_PHOB"/>
    <property type="match status" value="1"/>
</dbReference>
<gene>
    <name evidence="10" type="ORF">YC6258_05196</name>
</gene>
<dbReference type="InterPro" id="IPR036388">
    <property type="entry name" value="WH-like_DNA-bd_sf"/>
</dbReference>
<dbReference type="SUPFAM" id="SSF46894">
    <property type="entry name" value="C-terminal effector domain of the bipartite response regulators"/>
    <property type="match status" value="1"/>
</dbReference>
<dbReference type="HOGENOM" id="CLU_000445_30_4_6"/>
<dbReference type="GO" id="GO:0000976">
    <property type="term" value="F:transcription cis-regulatory region binding"/>
    <property type="evidence" value="ECO:0007669"/>
    <property type="project" value="TreeGrafter"/>
</dbReference>
<dbReference type="SMART" id="SM00862">
    <property type="entry name" value="Trans_reg_C"/>
    <property type="match status" value="1"/>
</dbReference>
<feature type="DNA-binding region" description="OmpR/PhoB-type" evidence="7">
    <location>
        <begin position="122"/>
        <end position="222"/>
    </location>
</feature>
<evidence type="ECO:0000259" key="8">
    <source>
        <dbReference type="PROSITE" id="PS50110"/>
    </source>
</evidence>
<dbReference type="PANTHER" id="PTHR48111:SF4">
    <property type="entry name" value="DNA-BINDING DUAL TRANSCRIPTIONAL REGULATOR OMPR"/>
    <property type="match status" value="1"/>
</dbReference>
<dbReference type="GO" id="GO:0032993">
    <property type="term" value="C:protein-DNA complex"/>
    <property type="evidence" value="ECO:0007669"/>
    <property type="project" value="TreeGrafter"/>
</dbReference>
<keyword evidence="4 7" id="KW-0238">DNA-binding</keyword>
<proteinExistence type="predicted"/>
<dbReference type="FunFam" id="3.40.50.2300:FF:000001">
    <property type="entry name" value="DNA-binding response regulator PhoB"/>
    <property type="match status" value="1"/>
</dbReference>
<dbReference type="SMART" id="SM00448">
    <property type="entry name" value="REC"/>
    <property type="match status" value="1"/>
</dbReference>
<dbReference type="InterPro" id="IPR039420">
    <property type="entry name" value="WalR-like"/>
</dbReference>
<dbReference type="OrthoDB" id="9802426at2"/>
<evidence type="ECO:0000313" key="11">
    <source>
        <dbReference type="Proteomes" id="UP000032266"/>
    </source>
</evidence>